<name>A0A3N5ABJ0_9MICO</name>
<dbReference type="InterPro" id="IPR045941">
    <property type="entry name" value="DUF6361"/>
</dbReference>
<sequence length="421" mass="46726">MSPSTFTWLQFDDEQSRRARELVRALSEPGTLDSLGIGTIRDGFANILLPGTSTIQTRARYFLLVPWAVRRVEASSPRNRENYDKRLRDVEVATIDALKLGDPSARGIIGVERGRKTRNLASTIYWSGLAMWGIRVAADLTRADVRDLALAPRSVRRNDDGESTPLTIWDDIPDPPSGFPHEPLSILPTPEEADYILSKMATTRSRTAAEKIQNTPGRPTLLAEVARSPHTAELEHLWDIPSMLLGEELTALVELAHGFATAIQGARLRYLDLLFERKAAMGDEPPAGRAELDRHIAEWLADMHRDAARMQAWQARIPAMFERLGEYGVNVRPSTQEFVATWSTAAVEDAHAALANTALADLITQREARLKKSSARLTNDSPLHAWNGELLGIDLLDFRWGVARGHILDCLDGKEAGHARS</sequence>
<proteinExistence type="predicted"/>
<evidence type="ECO:0000313" key="1">
    <source>
        <dbReference type="EMBL" id="RPF29011.1"/>
    </source>
</evidence>
<dbReference type="AlphaFoldDB" id="A0A3N5ABJ0"/>
<dbReference type="RefSeq" id="WP_123919645.1">
    <property type="nucleotide sequence ID" value="NZ_RKRA01000001.1"/>
</dbReference>
<reference evidence="1 2" key="1">
    <citation type="submission" date="2018-11" db="EMBL/GenBank/DDBJ databases">
        <title>Sequencing the genomes of 1000 actinobacteria strains.</title>
        <authorList>
            <person name="Klenk H.-P."/>
        </authorList>
    </citation>
    <scope>NUCLEOTIDE SEQUENCE [LARGE SCALE GENOMIC DNA]</scope>
    <source>
        <strain evidence="1 2">DSM 14418</strain>
    </source>
</reference>
<gene>
    <name evidence="1" type="ORF">EDD32_3562</name>
</gene>
<accession>A0A3N5ABJ0</accession>
<organism evidence="1 2">
    <name type="scientific">Georgenia muralis</name>
    <dbReference type="NCBI Taxonomy" id="154117"/>
    <lineage>
        <taxon>Bacteria</taxon>
        <taxon>Bacillati</taxon>
        <taxon>Actinomycetota</taxon>
        <taxon>Actinomycetes</taxon>
        <taxon>Micrococcales</taxon>
        <taxon>Bogoriellaceae</taxon>
        <taxon>Georgenia</taxon>
    </lineage>
</organism>
<dbReference type="Pfam" id="PF19888">
    <property type="entry name" value="DUF6361"/>
    <property type="match status" value="1"/>
</dbReference>
<comment type="caution">
    <text evidence="1">The sequence shown here is derived from an EMBL/GenBank/DDBJ whole genome shotgun (WGS) entry which is preliminary data.</text>
</comment>
<dbReference type="EMBL" id="RKRA01000001">
    <property type="protein sequence ID" value="RPF29011.1"/>
    <property type="molecule type" value="Genomic_DNA"/>
</dbReference>
<keyword evidence="2" id="KW-1185">Reference proteome</keyword>
<evidence type="ECO:0000313" key="2">
    <source>
        <dbReference type="Proteomes" id="UP000280726"/>
    </source>
</evidence>
<dbReference type="Proteomes" id="UP000280726">
    <property type="component" value="Unassembled WGS sequence"/>
</dbReference>
<dbReference type="OrthoDB" id="1825624at2"/>
<protein>
    <submittedName>
        <fullName evidence="1">Uncharacterized protein</fullName>
    </submittedName>
</protein>